<reference evidence="2" key="1">
    <citation type="submission" date="2015-03" db="EMBL/GenBank/DDBJ databases">
        <authorList>
            <consortium name="Pathogen Informatics"/>
            <person name="Murphy D."/>
        </authorList>
    </citation>
    <scope>NUCLEOTIDE SEQUENCE [LARGE SCALE GENOMIC DNA]</scope>
    <source>
        <strain evidence="2">IP6945</strain>
    </source>
</reference>
<gene>
    <name evidence="1" type="ORF">ERS008472_01898</name>
</gene>
<dbReference type="EMBL" id="CQAW01000007">
    <property type="protein sequence ID" value="CNH62300.1"/>
    <property type="molecule type" value="Genomic_DNA"/>
</dbReference>
<evidence type="ECO:0000313" key="2">
    <source>
        <dbReference type="Proteomes" id="UP000041882"/>
    </source>
</evidence>
<accession>A0A0T9PFN5</accession>
<proteinExistence type="predicted"/>
<organism evidence="1 2">
    <name type="scientific">Yersinia thracica</name>
    <dbReference type="NCBI Taxonomy" id="2890319"/>
    <lineage>
        <taxon>Bacteria</taxon>
        <taxon>Pseudomonadati</taxon>
        <taxon>Pseudomonadota</taxon>
        <taxon>Gammaproteobacteria</taxon>
        <taxon>Enterobacterales</taxon>
        <taxon>Yersiniaceae</taxon>
        <taxon>Yersinia</taxon>
    </lineage>
</organism>
<dbReference type="AlphaFoldDB" id="A0A0T9PFN5"/>
<name>A0A0T9PFN5_9GAMM</name>
<evidence type="ECO:0000313" key="1">
    <source>
        <dbReference type="EMBL" id="CNH62300.1"/>
    </source>
</evidence>
<protein>
    <submittedName>
        <fullName evidence="1">Uncharacterized protein</fullName>
    </submittedName>
</protein>
<keyword evidence="2" id="KW-1185">Reference proteome</keyword>
<sequence length="158" mass="18254">MRKKITKTLCLGVLFGIGLGYVFGRFYSYFHPMKDIEGYWAVNHDFNYLTENYHVCSRVSVIGGEVKSSADVYGNDGYVKARRNIAFNVVDVKENIFLGNILSLTIIEDKDRYLDDLLNTPYEVSHPIFYRLNEDMMLIEQSEGHPVNNLRLLTRSDI</sequence>
<dbReference type="RefSeq" id="WP_050113852.1">
    <property type="nucleotide sequence ID" value="NZ_CABHXX010000100.1"/>
</dbReference>
<dbReference type="Proteomes" id="UP000041882">
    <property type="component" value="Unassembled WGS sequence"/>
</dbReference>